<dbReference type="Pfam" id="PF13778">
    <property type="entry name" value="DUF4174"/>
    <property type="match status" value="1"/>
</dbReference>
<sequence>MNFENLTLDSLLAGSEKKIAERKLLFVGFKNDKFIKTSGEDQIDPAGFLKVLSQTRPNAEWVLIGLDGGVKATGNYQDFSLQKIYTLIDQMPMRQSEIDQDNRD</sequence>
<proteinExistence type="predicted"/>
<dbReference type="AlphaFoldDB" id="A0A3E0DZR5"/>
<keyword evidence="4" id="KW-1185">Reference proteome</keyword>
<evidence type="ECO:0000313" key="4">
    <source>
        <dbReference type="Proteomes" id="UP000256405"/>
    </source>
</evidence>
<evidence type="ECO:0000259" key="2">
    <source>
        <dbReference type="Pfam" id="PF13778"/>
    </source>
</evidence>
<protein>
    <submittedName>
        <fullName evidence="3">Uncharacterized protein DUF4174</fullName>
    </submittedName>
</protein>
<evidence type="ECO:0000313" key="3">
    <source>
        <dbReference type="EMBL" id="REG91435.1"/>
    </source>
</evidence>
<dbReference type="EMBL" id="QUNF01000004">
    <property type="protein sequence ID" value="REG91435.1"/>
    <property type="molecule type" value="Genomic_DNA"/>
</dbReference>
<organism evidence="3 4">
    <name type="scientific">Algoriphagus antarcticus</name>
    <dbReference type="NCBI Taxonomy" id="238540"/>
    <lineage>
        <taxon>Bacteria</taxon>
        <taxon>Pseudomonadati</taxon>
        <taxon>Bacteroidota</taxon>
        <taxon>Cytophagia</taxon>
        <taxon>Cytophagales</taxon>
        <taxon>Cyclobacteriaceae</taxon>
        <taxon>Algoriphagus</taxon>
    </lineage>
</organism>
<gene>
    <name evidence="3" type="ORF">C8N25_10449</name>
</gene>
<dbReference type="InterPro" id="IPR025232">
    <property type="entry name" value="DUF4174"/>
</dbReference>
<name>A0A3E0DZR5_9BACT</name>
<reference evidence="3 4" key="1">
    <citation type="submission" date="2018-08" db="EMBL/GenBank/DDBJ databases">
        <title>Genomic Encyclopedia of Archaeal and Bacterial Type Strains, Phase II (KMG-II): from individual species to whole genera.</title>
        <authorList>
            <person name="Goeker M."/>
        </authorList>
    </citation>
    <scope>NUCLEOTIDE SEQUENCE [LARGE SCALE GENOMIC DNA]</scope>
    <source>
        <strain evidence="3 4">DSM 15986</strain>
    </source>
</reference>
<keyword evidence="1" id="KW-0732">Signal</keyword>
<dbReference type="Proteomes" id="UP000256405">
    <property type="component" value="Unassembled WGS sequence"/>
</dbReference>
<accession>A0A3E0DZR5</accession>
<comment type="caution">
    <text evidence="3">The sequence shown here is derived from an EMBL/GenBank/DDBJ whole genome shotgun (WGS) entry which is preliminary data.</text>
</comment>
<feature type="domain" description="DUF4174" evidence="2">
    <location>
        <begin position="9"/>
        <end position="97"/>
    </location>
</feature>
<evidence type="ECO:0000256" key="1">
    <source>
        <dbReference type="ARBA" id="ARBA00022729"/>
    </source>
</evidence>